<dbReference type="GO" id="GO:0016209">
    <property type="term" value="F:antioxidant activity"/>
    <property type="evidence" value="ECO:0007669"/>
    <property type="project" value="InterPro"/>
</dbReference>
<dbReference type="GO" id="GO:0016491">
    <property type="term" value="F:oxidoreductase activity"/>
    <property type="evidence" value="ECO:0007669"/>
    <property type="project" value="InterPro"/>
</dbReference>
<feature type="domain" description="Thioredoxin" evidence="2">
    <location>
        <begin position="23"/>
        <end position="169"/>
    </location>
</feature>
<dbReference type="RefSeq" id="WP_183980793.1">
    <property type="nucleotide sequence ID" value="NZ_JACHEB010000012.1"/>
</dbReference>
<dbReference type="Pfam" id="PF00578">
    <property type="entry name" value="AhpC-TSA"/>
    <property type="match status" value="1"/>
</dbReference>
<comment type="caution">
    <text evidence="3">The sequence shown here is derived from an EMBL/GenBank/DDBJ whole genome shotgun (WGS) entry which is preliminary data.</text>
</comment>
<evidence type="ECO:0000259" key="2">
    <source>
        <dbReference type="PROSITE" id="PS51352"/>
    </source>
</evidence>
<dbReference type="InterPro" id="IPR000866">
    <property type="entry name" value="AhpC/TSA"/>
</dbReference>
<dbReference type="PROSITE" id="PS51352">
    <property type="entry name" value="THIOREDOXIN_2"/>
    <property type="match status" value="1"/>
</dbReference>
<dbReference type="PANTHER" id="PTHR43640">
    <property type="entry name" value="OS07G0260300 PROTEIN"/>
    <property type="match status" value="1"/>
</dbReference>
<reference evidence="3 4" key="1">
    <citation type="submission" date="2020-08" db="EMBL/GenBank/DDBJ databases">
        <title>Genomic Encyclopedia of Type Strains, Phase IV (KMG-V): Genome sequencing to study the core and pangenomes of soil and plant-associated prokaryotes.</title>
        <authorList>
            <person name="Whitman W."/>
        </authorList>
    </citation>
    <scope>NUCLEOTIDE SEQUENCE [LARGE SCALE GENOMIC DNA]</scope>
    <source>
        <strain evidence="3 4">X5P2</strain>
    </source>
</reference>
<dbReference type="InterPro" id="IPR036249">
    <property type="entry name" value="Thioredoxin-like_sf"/>
</dbReference>
<name>A0A9X0U6C5_9BACT</name>
<gene>
    <name evidence="3" type="ORF">HDF14_004562</name>
</gene>
<keyword evidence="1" id="KW-0732">Signal</keyword>
<accession>A0A9X0U6C5</accession>
<dbReference type="EMBL" id="JACHEB010000012">
    <property type="protein sequence ID" value="MBB5330925.1"/>
    <property type="molecule type" value="Genomic_DNA"/>
</dbReference>
<evidence type="ECO:0000313" key="4">
    <source>
        <dbReference type="Proteomes" id="UP000535182"/>
    </source>
</evidence>
<protein>
    <submittedName>
        <fullName evidence="3">Peroxiredoxin</fullName>
    </submittedName>
</protein>
<organism evidence="3 4">
    <name type="scientific">Tunturiibacter gelidiferens</name>
    <dbReference type="NCBI Taxonomy" id="3069689"/>
    <lineage>
        <taxon>Bacteria</taxon>
        <taxon>Pseudomonadati</taxon>
        <taxon>Acidobacteriota</taxon>
        <taxon>Terriglobia</taxon>
        <taxon>Terriglobales</taxon>
        <taxon>Acidobacteriaceae</taxon>
        <taxon>Tunturiibacter</taxon>
    </lineage>
</organism>
<dbReference type="Proteomes" id="UP000535182">
    <property type="component" value="Unassembled WGS sequence"/>
</dbReference>
<dbReference type="Gene3D" id="3.40.30.10">
    <property type="entry name" value="Glutaredoxin"/>
    <property type="match status" value="1"/>
</dbReference>
<dbReference type="AlphaFoldDB" id="A0A9X0U6C5"/>
<evidence type="ECO:0000313" key="3">
    <source>
        <dbReference type="EMBL" id="MBB5330925.1"/>
    </source>
</evidence>
<keyword evidence="4" id="KW-1185">Reference proteome</keyword>
<dbReference type="InterPro" id="IPR047262">
    <property type="entry name" value="PRX-like1"/>
</dbReference>
<feature type="chain" id="PRO_5040992050" evidence="1">
    <location>
        <begin position="21"/>
        <end position="191"/>
    </location>
</feature>
<sequence>MKAVLLTAVILVLMTQAMCAQQFHLGAPVSDFTLHDMSGNSLSYQALKGKVTVVMFFSTRCPISNAFNFRRNTVYRDFRKRVNFIVVDSNSNESLEEVRAYAKEVGFDFPVYLDVNNQASDGFGVLATTDTFVMDSSGVMQYHGYIEDALNPERTTKQGLRLAIEAVLEGKPVEMAESAARGCAIRRSSPP</sequence>
<dbReference type="PANTHER" id="PTHR43640:SF1">
    <property type="entry name" value="THIOREDOXIN-DEPENDENT PEROXIREDOXIN"/>
    <property type="match status" value="1"/>
</dbReference>
<dbReference type="SUPFAM" id="SSF52833">
    <property type="entry name" value="Thioredoxin-like"/>
    <property type="match status" value="1"/>
</dbReference>
<evidence type="ECO:0000256" key="1">
    <source>
        <dbReference type="SAM" id="SignalP"/>
    </source>
</evidence>
<dbReference type="InterPro" id="IPR013766">
    <property type="entry name" value="Thioredoxin_domain"/>
</dbReference>
<feature type="signal peptide" evidence="1">
    <location>
        <begin position="1"/>
        <end position="20"/>
    </location>
</feature>
<proteinExistence type="predicted"/>